<reference evidence="1" key="1">
    <citation type="journal article" date="2020" name="Int. J. Syst. Evol. Microbiol.">
        <title>Aquipluma nitroreducens gen. nov. sp. nov., a novel facultatively anaerobic bacterium isolated from a freshwater lake.</title>
        <authorList>
            <person name="Watanabe M."/>
            <person name="Kojima H."/>
            <person name="Fukui M."/>
        </authorList>
    </citation>
    <scope>NUCLEOTIDE SEQUENCE</scope>
    <source>
        <strain evidence="1">MeG22</strain>
    </source>
</reference>
<dbReference type="InterPro" id="IPR006549">
    <property type="entry name" value="HAD-SF_hydro_IIIA"/>
</dbReference>
<dbReference type="PANTHER" id="PTHR47478">
    <property type="match status" value="1"/>
</dbReference>
<dbReference type="NCBIfam" id="TIGR02254">
    <property type="entry name" value="YjjG_YfnB"/>
    <property type="match status" value="1"/>
</dbReference>
<proteinExistence type="predicted"/>
<protein>
    <submittedName>
        <fullName evidence="1">2-haloalkanoic acid dehalogenase</fullName>
    </submittedName>
</protein>
<dbReference type="RefSeq" id="WP_318348418.1">
    <property type="nucleotide sequence ID" value="NZ_AP018694.1"/>
</dbReference>
<dbReference type="GO" id="GO:0008253">
    <property type="term" value="F:5'-nucleotidase activity"/>
    <property type="evidence" value="ECO:0007669"/>
    <property type="project" value="InterPro"/>
</dbReference>
<dbReference type="PANTHER" id="PTHR47478:SF1">
    <property type="entry name" value="PYRIMIDINE 5'-NUCLEOTIDASE YJJG"/>
    <property type="match status" value="1"/>
</dbReference>
<dbReference type="SFLD" id="SFLDS00003">
    <property type="entry name" value="Haloacid_Dehalogenase"/>
    <property type="match status" value="1"/>
</dbReference>
<dbReference type="EMBL" id="AP018694">
    <property type="protein sequence ID" value="BBE20250.1"/>
    <property type="molecule type" value="Genomic_DNA"/>
</dbReference>
<organism evidence="1 2">
    <name type="scientific">Aquipluma nitroreducens</name>
    <dbReference type="NCBI Taxonomy" id="2010828"/>
    <lineage>
        <taxon>Bacteria</taxon>
        <taxon>Pseudomonadati</taxon>
        <taxon>Bacteroidota</taxon>
        <taxon>Bacteroidia</taxon>
        <taxon>Marinilabiliales</taxon>
        <taxon>Prolixibacteraceae</taxon>
        <taxon>Aquipluma</taxon>
    </lineage>
</organism>
<evidence type="ECO:0000313" key="1">
    <source>
        <dbReference type="EMBL" id="BBE20250.1"/>
    </source>
</evidence>
<dbReference type="InterPro" id="IPR006439">
    <property type="entry name" value="HAD-SF_hydro_IA"/>
</dbReference>
<gene>
    <name evidence="1" type="ORF">AQPE_4441</name>
</gene>
<dbReference type="InterPro" id="IPR023214">
    <property type="entry name" value="HAD_sf"/>
</dbReference>
<dbReference type="NCBIfam" id="TIGR01549">
    <property type="entry name" value="HAD-SF-IA-v1"/>
    <property type="match status" value="1"/>
</dbReference>
<keyword evidence="2" id="KW-1185">Reference proteome</keyword>
<dbReference type="AlphaFoldDB" id="A0A5K7SF79"/>
<dbReference type="InterPro" id="IPR011951">
    <property type="entry name" value="HAD-SF_hydro_IA_YjjG/PynA"/>
</dbReference>
<dbReference type="Proteomes" id="UP001193389">
    <property type="component" value="Chromosome"/>
</dbReference>
<dbReference type="SFLD" id="SFLDG01135">
    <property type="entry name" value="C1.5.6:_HAD__Beta-PGM__Phospha"/>
    <property type="match status" value="1"/>
</dbReference>
<dbReference type="Gene3D" id="1.10.150.240">
    <property type="entry name" value="Putative phosphatase, domain 2"/>
    <property type="match status" value="1"/>
</dbReference>
<name>A0A5K7SF79_9BACT</name>
<dbReference type="NCBIfam" id="TIGR01509">
    <property type="entry name" value="HAD-SF-IA-v3"/>
    <property type="match status" value="1"/>
</dbReference>
<evidence type="ECO:0000313" key="2">
    <source>
        <dbReference type="Proteomes" id="UP001193389"/>
    </source>
</evidence>
<dbReference type="KEGG" id="anf:AQPE_4441"/>
<dbReference type="InterPro" id="IPR036412">
    <property type="entry name" value="HAD-like_sf"/>
</dbReference>
<dbReference type="InterPro" id="IPR052550">
    <property type="entry name" value="Pyrimidine_5'-ntase_YjjG"/>
</dbReference>
<dbReference type="SUPFAM" id="SSF56784">
    <property type="entry name" value="HAD-like"/>
    <property type="match status" value="1"/>
</dbReference>
<sequence length="237" mass="27649">MSTSENRSKKYKVLFFDLDRTLWDYRANSEQTLKDLVTKHTPELVERFDKFLATFYDVNESLWLEYRNGRLSKDKLSTQRFIDSFKRLGVDAKPFAEEFSNDYITESPNKTKLFPKTIETLEYLKNAGYKMFLLTNGFVEVQKVKIRDSNLEPYFETMITSEEAGYQKPNEKIFEFALQIVKAEKTDCLMIGDDLESDIEGAQNFGIDTVFFNPAGLVHESVPTFEIKQLDELTKLL</sequence>
<dbReference type="CDD" id="cd04305">
    <property type="entry name" value="HAD_Neu5Ac-Pase_like"/>
    <property type="match status" value="1"/>
</dbReference>
<dbReference type="InterPro" id="IPR023198">
    <property type="entry name" value="PGP-like_dom2"/>
</dbReference>
<dbReference type="Gene3D" id="3.40.50.1000">
    <property type="entry name" value="HAD superfamily/HAD-like"/>
    <property type="match status" value="1"/>
</dbReference>
<accession>A0A5K7SF79</accession>
<dbReference type="Pfam" id="PF00702">
    <property type="entry name" value="Hydrolase"/>
    <property type="match status" value="1"/>
</dbReference>
<dbReference type="SFLD" id="SFLDG01129">
    <property type="entry name" value="C1.5:_HAD__Beta-PGM__Phosphata"/>
    <property type="match status" value="1"/>
</dbReference>
<dbReference type="NCBIfam" id="TIGR01662">
    <property type="entry name" value="HAD-SF-IIIA"/>
    <property type="match status" value="1"/>
</dbReference>